<dbReference type="PANTHER" id="PTHR30074">
    <property type="entry name" value="FORMATE DEHYDROGENASE, NITRATE-INDUCIBLE, CYTOCHROME B556 FDN SUBUNIT"/>
    <property type="match status" value="1"/>
</dbReference>
<feature type="transmembrane region" description="Helical" evidence="13">
    <location>
        <begin position="149"/>
        <end position="175"/>
    </location>
</feature>
<evidence type="ECO:0000256" key="2">
    <source>
        <dbReference type="ARBA" id="ARBA00004651"/>
    </source>
</evidence>
<keyword evidence="6" id="KW-0349">Heme</keyword>
<evidence type="ECO:0000313" key="15">
    <source>
        <dbReference type="EMBL" id="MBA1274877.1"/>
    </source>
</evidence>
<evidence type="ECO:0000256" key="12">
    <source>
        <dbReference type="ARBA" id="ARBA00023136"/>
    </source>
</evidence>
<comment type="similarity">
    <text evidence="3">Belongs to the formate dehydrogenase gamma subunit family.</text>
</comment>
<dbReference type="NCBIfam" id="TIGR01583">
    <property type="entry name" value="formate-DH-gamm"/>
    <property type="match status" value="1"/>
</dbReference>
<keyword evidence="5" id="KW-1003">Cell membrane</keyword>
<comment type="cofactor">
    <cofactor evidence="1">
        <name>heme</name>
        <dbReference type="ChEBI" id="CHEBI:30413"/>
    </cofactor>
</comment>
<evidence type="ECO:0000256" key="8">
    <source>
        <dbReference type="ARBA" id="ARBA00022723"/>
    </source>
</evidence>
<feature type="domain" description="Cytochrome b561 bacterial/Ni-hydrogenase" evidence="14">
    <location>
        <begin position="8"/>
        <end position="176"/>
    </location>
</feature>
<evidence type="ECO:0000259" key="14">
    <source>
        <dbReference type="Pfam" id="PF01292"/>
    </source>
</evidence>
<proteinExistence type="inferred from homology"/>
<dbReference type="Pfam" id="PF01292">
    <property type="entry name" value="Ni_hydr_CYTB"/>
    <property type="match status" value="1"/>
</dbReference>
<dbReference type="InterPro" id="IPR011577">
    <property type="entry name" value="Cyt_b561_bac/Ni-Hgenase"/>
</dbReference>
<reference evidence="15 16" key="1">
    <citation type="submission" date="2020-02" db="EMBL/GenBank/DDBJ databases">
        <title>Synteny-based analysis reveals conserved mechanism for high triclosan tolerance in Pseudomonas, as well as instances of horizontal transfer.</title>
        <authorList>
            <person name="Mcfarland A.G."/>
            <person name="Bertucci H.K."/>
            <person name="Litmann E."/>
            <person name="Shen J."/>
            <person name="Huttenhower C."/>
            <person name="Hartmann E.M."/>
        </authorList>
    </citation>
    <scope>NUCLEOTIDE SEQUENCE [LARGE SCALE GENOMIC DNA]</scope>
    <source>
        <strain evidence="15 16">115A1</strain>
    </source>
</reference>
<organism evidence="15 16">
    <name type="scientific">Stutzerimonas azotifigens</name>
    <dbReference type="NCBI Taxonomy" id="291995"/>
    <lineage>
        <taxon>Bacteria</taxon>
        <taxon>Pseudomonadati</taxon>
        <taxon>Pseudomonadota</taxon>
        <taxon>Gammaproteobacteria</taxon>
        <taxon>Pseudomonadales</taxon>
        <taxon>Pseudomonadaceae</taxon>
        <taxon>Stutzerimonas</taxon>
    </lineage>
</organism>
<feature type="transmembrane region" description="Helical" evidence="13">
    <location>
        <begin position="54"/>
        <end position="75"/>
    </location>
</feature>
<feature type="transmembrane region" description="Helical" evidence="13">
    <location>
        <begin position="114"/>
        <end position="137"/>
    </location>
</feature>
<feature type="transmembrane region" description="Helical" evidence="13">
    <location>
        <begin position="20"/>
        <end position="42"/>
    </location>
</feature>
<keyword evidence="16" id="KW-1185">Reference proteome</keyword>
<dbReference type="SUPFAM" id="SSF81342">
    <property type="entry name" value="Transmembrane di-heme cytochromes"/>
    <property type="match status" value="1"/>
</dbReference>
<comment type="subcellular location">
    <subcellularLocation>
        <location evidence="2">Cell membrane</location>
        <topology evidence="2">Multi-pass membrane protein</topology>
    </subcellularLocation>
</comment>
<keyword evidence="9" id="KW-0249">Electron transport</keyword>
<dbReference type="RefSeq" id="WP_181071922.1">
    <property type="nucleotide sequence ID" value="NZ_JAAMRF010000008.1"/>
</dbReference>
<keyword evidence="4" id="KW-0813">Transport</keyword>
<name>A0ABR5Z3Z9_9GAMM</name>
<evidence type="ECO:0000256" key="4">
    <source>
        <dbReference type="ARBA" id="ARBA00022448"/>
    </source>
</evidence>
<evidence type="ECO:0000256" key="6">
    <source>
        <dbReference type="ARBA" id="ARBA00022617"/>
    </source>
</evidence>
<dbReference type="PANTHER" id="PTHR30074:SF5">
    <property type="entry name" value="FORMATE DEHYDROGENASE, NITRATE-INDUCIBLE, CYTOCHROME B556(FDN) SUBUNIT"/>
    <property type="match status" value="1"/>
</dbReference>
<comment type="caution">
    <text evidence="15">The sequence shown here is derived from an EMBL/GenBank/DDBJ whole genome shotgun (WGS) entry which is preliminary data.</text>
</comment>
<dbReference type="InterPro" id="IPR016174">
    <property type="entry name" value="Di-haem_cyt_TM"/>
</dbReference>
<keyword evidence="12 13" id="KW-0472">Membrane</keyword>
<protein>
    <submittedName>
        <fullName evidence="15">Formate dehydrogenase subunit gamma</fullName>
    </submittedName>
</protein>
<dbReference type="EMBL" id="JAAMRF010000008">
    <property type="protein sequence ID" value="MBA1274877.1"/>
    <property type="molecule type" value="Genomic_DNA"/>
</dbReference>
<keyword evidence="10 13" id="KW-1133">Transmembrane helix</keyword>
<dbReference type="Gene3D" id="1.20.950.20">
    <property type="entry name" value="Transmembrane di-heme cytochromes, Chain C"/>
    <property type="match status" value="1"/>
</dbReference>
<evidence type="ECO:0000313" key="16">
    <source>
        <dbReference type="Proteomes" id="UP000786387"/>
    </source>
</evidence>
<evidence type="ECO:0000256" key="3">
    <source>
        <dbReference type="ARBA" id="ARBA00010747"/>
    </source>
</evidence>
<gene>
    <name evidence="15" type="ORF">G7026_16105</name>
</gene>
<dbReference type="InterPro" id="IPR051817">
    <property type="entry name" value="FDH_cytochrome_b556_subunit"/>
</dbReference>
<keyword evidence="11" id="KW-0408">Iron</keyword>
<dbReference type="InterPro" id="IPR006471">
    <property type="entry name" value="Formate_DH_gsu"/>
</dbReference>
<evidence type="ECO:0000256" key="7">
    <source>
        <dbReference type="ARBA" id="ARBA00022692"/>
    </source>
</evidence>
<accession>A0ABR5Z3Z9</accession>
<evidence type="ECO:0000256" key="11">
    <source>
        <dbReference type="ARBA" id="ARBA00023004"/>
    </source>
</evidence>
<evidence type="ECO:0000256" key="10">
    <source>
        <dbReference type="ARBA" id="ARBA00022989"/>
    </source>
</evidence>
<evidence type="ECO:0000256" key="13">
    <source>
        <dbReference type="SAM" id="Phobius"/>
    </source>
</evidence>
<evidence type="ECO:0000256" key="5">
    <source>
        <dbReference type="ARBA" id="ARBA00022475"/>
    </source>
</evidence>
<evidence type="ECO:0000256" key="1">
    <source>
        <dbReference type="ARBA" id="ARBA00001971"/>
    </source>
</evidence>
<keyword evidence="8" id="KW-0479">Metal-binding</keyword>
<keyword evidence="7 13" id="KW-0812">Transmembrane</keyword>
<dbReference type="Proteomes" id="UP000786387">
    <property type="component" value="Unassembled WGS sequence"/>
</dbReference>
<evidence type="ECO:0000256" key="9">
    <source>
        <dbReference type="ARBA" id="ARBA00022982"/>
    </source>
</evidence>
<sequence>MRKDDIQRYNANERSNHWAVAILFILAGLSGLALFHPALFWLSNLFGGGPWTRILHPFLGVAMFVLFLGLMVRFWRSNYFSGNDRKWLGSLNKVLRNEEEGVPPIGKYNPGQKLLFWVLVVTMLVLLVSGVVIWRAYFSHLFGIELIRLSALLHAAAAFVLVLSIIVHVYAAIWIKGSFGAMMSGRVSRLWAKKHHELWYDEVTKQERK</sequence>